<dbReference type="AlphaFoldDB" id="A0AAV4UZ50"/>
<evidence type="ECO:0000313" key="2">
    <source>
        <dbReference type="Proteomes" id="UP001054837"/>
    </source>
</evidence>
<keyword evidence="2" id="KW-1185">Reference proteome</keyword>
<reference evidence="1 2" key="1">
    <citation type="submission" date="2021-06" db="EMBL/GenBank/DDBJ databases">
        <title>Caerostris darwini draft genome.</title>
        <authorList>
            <person name="Kono N."/>
            <person name="Arakawa K."/>
        </authorList>
    </citation>
    <scope>NUCLEOTIDE SEQUENCE [LARGE SCALE GENOMIC DNA]</scope>
</reference>
<accession>A0AAV4UZ50</accession>
<dbReference type="EMBL" id="BPLQ01012157">
    <property type="protein sequence ID" value="GIY63038.1"/>
    <property type="molecule type" value="Genomic_DNA"/>
</dbReference>
<evidence type="ECO:0000313" key="1">
    <source>
        <dbReference type="EMBL" id="GIY63038.1"/>
    </source>
</evidence>
<organism evidence="1 2">
    <name type="scientific">Caerostris darwini</name>
    <dbReference type="NCBI Taxonomy" id="1538125"/>
    <lineage>
        <taxon>Eukaryota</taxon>
        <taxon>Metazoa</taxon>
        <taxon>Ecdysozoa</taxon>
        <taxon>Arthropoda</taxon>
        <taxon>Chelicerata</taxon>
        <taxon>Arachnida</taxon>
        <taxon>Araneae</taxon>
        <taxon>Araneomorphae</taxon>
        <taxon>Entelegynae</taxon>
        <taxon>Araneoidea</taxon>
        <taxon>Araneidae</taxon>
        <taxon>Caerostris</taxon>
    </lineage>
</organism>
<sequence length="89" mass="9650">MTYVTLSCVDIRLRFHIKTRETVEVVLTVYGGGCACAGEHYPVCAEQPCYDAANDPEPPASTSARGHVDVPILGTREQPCAETTHDISK</sequence>
<protein>
    <submittedName>
        <fullName evidence="1">Uncharacterized protein</fullName>
    </submittedName>
</protein>
<proteinExistence type="predicted"/>
<name>A0AAV4UZ50_9ARAC</name>
<gene>
    <name evidence="1" type="ORF">CDAR_33921</name>
</gene>
<comment type="caution">
    <text evidence="1">The sequence shown here is derived from an EMBL/GenBank/DDBJ whole genome shotgun (WGS) entry which is preliminary data.</text>
</comment>
<dbReference type="Proteomes" id="UP001054837">
    <property type="component" value="Unassembled WGS sequence"/>
</dbReference>